<proteinExistence type="inferred from homology"/>
<keyword evidence="2 4" id="KW-1015">Disulfide bond</keyword>
<dbReference type="Proteomes" id="UP000182259">
    <property type="component" value="Chromosome III"/>
</dbReference>
<evidence type="ECO:0000256" key="1">
    <source>
        <dbReference type="ARBA" id="ARBA00007447"/>
    </source>
</evidence>
<dbReference type="AlphaFoldDB" id="A0A1L0BRZ0"/>
<protein>
    <submittedName>
        <fullName evidence="7">CIC11C00000004941</fullName>
    </submittedName>
</protein>
<dbReference type="InterPro" id="IPR034164">
    <property type="entry name" value="Pepsin-like_dom"/>
</dbReference>
<evidence type="ECO:0000313" key="7">
    <source>
        <dbReference type="EMBL" id="SGZ52978.1"/>
    </source>
</evidence>
<dbReference type="GO" id="GO:0006508">
    <property type="term" value="P:proteolysis"/>
    <property type="evidence" value="ECO:0007669"/>
    <property type="project" value="InterPro"/>
</dbReference>
<dbReference type="InterPro" id="IPR001461">
    <property type="entry name" value="Aspartic_peptidase_A1"/>
</dbReference>
<feature type="signal peptide" evidence="5">
    <location>
        <begin position="1"/>
        <end position="18"/>
    </location>
</feature>
<name>A0A1L0BRZ0_9ASCO</name>
<keyword evidence="5" id="KW-0732">Signal</keyword>
<feature type="domain" description="Peptidase A1" evidence="6">
    <location>
        <begin position="88"/>
        <end position="420"/>
    </location>
</feature>
<evidence type="ECO:0000259" key="6">
    <source>
        <dbReference type="PROSITE" id="PS51767"/>
    </source>
</evidence>
<feature type="disulfide bond" evidence="4">
    <location>
        <begin position="123"/>
        <end position="128"/>
    </location>
</feature>
<evidence type="ECO:0000256" key="4">
    <source>
        <dbReference type="PIRSR" id="PIRSR601461-2"/>
    </source>
</evidence>
<evidence type="ECO:0000256" key="3">
    <source>
        <dbReference type="PIRSR" id="PIRSR601461-1"/>
    </source>
</evidence>
<evidence type="ECO:0000313" key="8">
    <source>
        <dbReference type="Proteomes" id="UP000182259"/>
    </source>
</evidence>
<dbReference type="GO" id="GO:0004190">
    <property type="term" value="F:aspartic-type endopeptidase activity"/>
    <property type="evidence" value="ECO:0007669"/>
    <property type="project" value="InterPro"/>
</dbReference>
<feature type="active site" evidence="3">
    <location>
        <position position="310"/>
    </location>
</feature>
<dbReference type="PANTHER" id="PTHR47966:SF75">
    <property type="entry name" value="ENDOPEPTIDASE (CTSD), PUTATIVE (AFU_ORTHOLOGUE AFUA_4G07040)-RELATED"/>
    <property type="match status" value="1"/>
</dbReference>
<dbReference type="InterPro" id="IPR033121">
    <property type="entry name" value="PEPTIDASE_A1"/>
</dbReference>
<organism evidence="7 8">
    <name type="scientific">Sungouiella intermedia</name>
    <dbReference type="NCBI Taxonomy" id="45354"/>
    <lineage>
        <taxon>Eukaryota</taxon>
        <taxon>Fungi</taxon>
        <taxon>Dikarya</taxon>
        <taxon>Ascomycota</taxon>
        <taxon>Saccharomycotina</taxon>
        <taxon>Pichiomycetes</taxon>
        <taxon>Metschnikowiaceae</taxon>
        <taxon>Sungouiella</taxon>
    </lineage>
</organism>
<sequence length="487" mass="51114">MWWLLFVASVSALGPVKDYRVASWETLDSWPFNHQKAASVALLGLATNVASSGSSVSTVSAAVPDSVPTVVLGSTVQALWTDSSNSIYYVNATIDDNNSGYSQVFPLLIDTGSGISWIYNTSCTLSACLNAPKFEDSGSIYTTSSFSLTYTGQTINGSLVDTLHNNLTYSFPDGLALANYLFGLATSAPLFFNDYNVSGIIGIPSKFDESVPTNFIAQLKATGSIDTRKFGLILGGSANSNSSFGGLLLFGDAASNNSKTLATSDLAYCSLDDNSHGYWLVTVSQLNVVDSDDNTHALSSFNSSRQAIIDTGTTGLSLPLADADALHTALFGSTLVSDNNGNYAFLCNATGEMDFIIGGHNFTIPVDNIRGSAYQNSVLSGYCASKVQGSTSSTFWVLGASFLKSFYTIFDLDNLKIGFAPCVESFATAAANEAPKISLTTLATSTTSMASSASNSTSTSHNNAALNAVGPFASLSSVVLALFCMLY</sequence>
<comment type="similarity">
    <text evidence="1">Belongs to the peptidase A1 family.</text>
</comment>
<dbReference type="EMBL" id="LT635766">
    <property type="protein sequence ID" value="SGZ52978.1"/>
    <property type="molecule type" value="Genomic_DNA"/>
</dbReference>
<dbReference type="CDD" id="cd05471">
    <property type="entry name" value="pepsin_like"/>
    <property type="match status" value="1"/>
</dbReference>
<dbReference type="InterPro" id="IPR021109">
    <property type="entry name" value="Peptidase_aspartic_dom_sf"/>
</dbReference>
<feature type="active site" evidence="3">
    <location>
        <position position="110"/>
    </location>
</feature>
<evidence type="ECO:0000256" key="2">
    <source>
        <dbReference type="ARBA" id="ARBA00023157"/>
    </source>
</evidence>
<dbReference type="PROSITE" id="PS51767">
    <property type="entry name" value="PEPTIDASE_A1"/>
    <property type="match status" value="1"/>
</dbReference>
<gene>
    <name evidence="7" type="ORF">SAMEA4029009_CIC11G00000004941</name>
</gene>
<dbReference type="PRINTS" id="PR00792">
    <property type="entry name" value="PEPSIN"/>
</dbReference>
<accession>A0A1L0BRZ0</accession>
<dbReference type="SUPFAM" id="SSF50630">
    <property type="entry name" value="Acid proteases"/>
    <property type="match status" value="1"/>
</dbReference>
<dbReference type="PANTHER" id="PTHR47966">
    <property type="entry name" value="BETA-SITE APP-CLEAVING ENZYME, ISOFORM A-RELATED"/>
    <property type="match status" value="1"/>
</dbReference>
<reference evidence="7 8" key="1">
    <citation type="submission" date="2016-10" db="EMBL/GenBank/DDBJ databases">
        <authorList>
            <person name="de Groot N.N."/>
        </authorList>
    </citation>
    <scope>NUCLEOTIDE SEQUENCE [LARGE SCALE GENOMIC DNA]</scope>
    <source>
        <strain evidence="7 8">PYCC 4715</strain>
    </source>
</reference>
<feature type="chain" id="PRO_5012566411" evidence="5">
    <location>
        <begin position="19"/>
        <end position="487"/>
    </location>
</feature>
<evidence type="ECO:0000256" key="5">
    <source>
        <dbReference type="SAM" id="SignalP"/>
    </source>
</evidence>
<dbReference type="Pfam" id="PF00026">
    <property type="entry name" value="Asp"/>
    <property type="match status" value="1"/>
</dbReference>
<dbReference type="Gene3D" id="2.40.70.10">
    <property type="entry name" value="Acid Proteases"/>
    <property type="match status" value="2"/>
</dbReference>